<proteinExistence type="predicted"/>
<dbReference type="AlphaFoldDB" id="A0A371EU44"/>
<comment type="caution">
    <text evidence="1">The sequence shown here is derived from an EMBL/GenBank/DDBJ whole genome shotgun (WGS) entry which is preliminary data.</text>
</comment>
<dbReference type="Proteomes" id="UP000257109">
    <property type="component" value="Unassembled WGS sequence"/>
</dbReference>
<sequence length="92" mass="9639">MDLQEVQGVVVEGGGERKGMEGKVVGMEGIEGKFGSEVAESGGRVSCGTVGMVGIVGIVGKGGNVVCKRWRDANAMSMLEKEMAIKMTKMMQ</sequence>
<gene>
    <name evidence="1" type="ORF">CR513_51313</name>
</gene>
<dbReference type="EMBL" id="QJKJ01012059">
    <property type="protein sequence ID" value="RDX69557.1"/>
    <property type="molecule type" value="Genomic_DNA"/>
</dbReference>
<keyword evidence="2" id="KW-1185">Reference proteome</keyword>
<protein>
    <submittedName>
        <fullName evidence="1">Uncharacterized protein</fullName>
    </submittedName>
</protein>
<name>A0A371EU44_MUCPR</name>
<organism evidence="1 2">
    <name type="scientific">Mucuna pruriens</name>
    <name type="common">Velvet bean</name>
    <name type="synonym">Dolichos pruriens</name>
    <dbReference type="NCBI Taxonomy" id="157652"/>
    <lineage>
        <taxon>Eukaryota</taxon>
        <taxon>Viridiplantae</taxon>
        <taxon>Streptophyta</taxon>
        <taxon>Embryophyta</taxon>
        <taxon>Tracheophyta</taxon>
        <taxon>Spermatophyta</taxon>
        <taxon>Magnoliopsida</taxon>
        <taxon>eudicotyledons</taxon>
        <taxon>Gunneridae</taxon>
        <taxon>Pentapetalae</taxon>
        <taxon>rosids</taxon>
        <taxon>fabids</taxon>
        <taxon>Fabales</taxon>
        <taxon>Fabaceae</taxon>
        <taxon>Papilionoideae</taxon>
        <taxon>50 kb inversion clade</taxon>
        <taxon>NPAAA clade</taxon>
        <taxon>indigoferoid/millettioid clade</taxon>
        <taxon>Phaseoleae</taxon>
        <taxon>Mucuna</taxon>
    </lineage>
</organism>
<reference evidence="1" key="1">
    <citation type="submission" date="2018-05" db="EMBL/GenBank/DDBJ databases">
        <title>Draft genome of Mucuna pruriens seed.</title>
        <authorList>
            <person name="Nnadi N.E."/>
            <person name="Vos R."/>
            <person name="Hasami M.H."/>
            <person name="Devisetty U.K."/>
            <person name="Aguiy J.C."/>
        </authorList>
    </citation>
    <scope>NUCLEOTIDE SEQUENCE [LARGE SCALE GENOMIC DNA]</scope>
    <source>
        <strain evidence="1">JCA_2017</strain>
    </source>
</reference>
<evidence type="ECO:0000313" key="2">
    <source>
        <dbReference type="Proteomes" id="UP000257109"/>
    </source>
</evidence>
<feature type="non-terminal residue" evidence="1">
    <location>
        <position position="92"/>
    </location>
</feature>
<feature type="non-terminal residue" evidence="1">
    <location>
        <position position="1"/>
    </location>
</feature>
<evidence type="ECO:0000313" key="1">
    <source>
        <dbReference type="EMBL" id="RDX69557.1"/>
    </source>
</evidence>
<accession>A0A371EU44</accession>